<dbReference type="AlphaFoldDB" id="A0AAU9SNH1"/>
<evidence type="ECO:0000313" key="1">
    <source>
        <dbReference type="EMBL" id="CAH2070121.1"/>
    </source>
</evidence>
<protein>
    <submittedName>
        <fullName evidence="1">Uncharacterized protein</fullName>
    </submittedName>
</protein>
<evidence type="ECO:0000313" key="2">
    <source>
        <dbReference type="Proteomes" id="UP000836841"/>
    </source>
</evidence>
<keyword evidence="2" id="KW-1185">Reference proteome</keyword>
<dbReference type="Proteomes" id="UP000836841">
    <property type="component" value="Chromosome 6"/>
</dbReference>
<proteinExistence type="predicted"/>
<gene>
    <name evidence="1" type="ORF">TAV2_LOCUS20222</name>
</gene>
<sequence>MALDPDYAITLFWDAENATVEPEKMERLLPNIEGSFKRADLRYHIADLKFSVCNKGHDFIKKKGAYLKENHFIKIDVPYRYRKCQYPGCKTVLQLHDDKKPFQRAYDVGDRLLVQQIMKQSRSY</sequence>
<reference evidence="1 2" key="1">
    <citation type="submission" date="2022-03" db="EMBL/GenBank/DDBJ databases">
        <authorList>
            <person name="Nunn A."/>
            <person name="Chopra R."/>
            <person name="Nunn A."/>
            <person name="Contreras Garrido A."/>
        </authorList>
    </citation>
    <scope>NUCLEOTIDE SEQUENCE [LARGE SCALE GENOMIC DNA]</scope>
</reference>
<accession>A0AAU9SNH1</accession>
<dbReference type="EMBL" id="OU466862">
    <property type="protein sequence ID" value="CAH2070121.1"/>
    <property type="molecule type" value="Genomic_DNA"/>
</dbReference>
<name>A0AAU9SNH1_THLAR</name>
<organism evidence="1 2">
    <name type="scientific">Thlaspi arvense</name>
    <name type="common">Field penny-cress</name>
    <dbReference type="NCBI Taxonomy" id="13288"/>
    <lineage>
        <taxon>Eukaryota</taxon>
        <taxon>Viridiplantae</taxon>
        <taxon>Streptophyta</taxon>
        <taxon>Embryophyta</taxon>
        <taxon>Tracheophyta</taxon>
        <taxon>Spermatophyta</taxon>
        <taxon>Magnoliopsida</taxon>
        <taxon>eudicotyledons</taxon>
        <taxon>Gunneridae</taxon>
        <taxon>Pentapetalae</taxon>
        <taxon>rosids</taxon>
        <taxon>malvids</taxon>
        <taxon>Brassicales</taxon>
        <taxon>Brassicaceae</taxon>
        <taxon>Thlaspideae</taxon>
        <taxon>Thlaspi</taxon>
    </lineage>
</organism>